<evidence type="ECO:0000313" key="1">
    <source>
        <dbReference type="EMBL" id="KAF2005137.1"/>
    </source>
</evidence>
<name>A0A6A5WU72_9PLEO</name>
<dbReference type="AlphaFoldDB" id="A0A6A5WU72"/>
<dbReference type="Proteomes" id="UP000799779">
    <property type="component" value="Unassembled WGS sequence"/>
</dbReference>
<keyword evidence="2" id="KW-1185">Reference proteome</keyword>
<dbReference type="OrthoDB" id="3736964at2759"/>
<proteinExistence type="predicted"/>
<evidence type="ECO:0000313" key="2">
    <source>
        <dbReference type="Proteomes" id="UP000799779"/>
    </source>
</evidence>
<gene>
    <name evidence="1" type="ORF">P154DRAFT_530807</name>
</gene>
<dbReference type="EMBL" id="ML977564">
    <property type="protein sequence ID" value="KAF2005137.1"/>
    <property type="molecule type" value="Genomic_DNA"/>
</dbReference>
<accession>A0A6A5WU72</accession>
<reference evidence="1" key="1">
    <citation type="journal article" date="2020" name="Stud. Mycol.">
        <title>101 Dothideomycetes genomes: a test case for predicting lifestyles and emergence of pathogens.</title>
        <authorList>
            <person name="Haridas S."/>
            <person name="Albert R."/>
            <person name="Binder M."/>
            <person name="Bloem J."/>
            <person name="Labutti K."/>
            <person name="Salamov A."/>
            <person name="Andreopoulos B."/>
            <person name="Baker S."/>
            <person name="Barry K."/>
            <person name="Bills G."/>
            <person name="Bluhm B."/>
            <person name="Cannon C."/>
            <person name="Castanera R."/>
            <person name="Culley D."/>
            <person name="Daum C."/>
            <person name="Ezra D."/>
            <person name="Gonzalez J."/>
            <person name="Henrissat B."/>
            <person name="Kuo A."/>
            <person name="Liang C."/>
            <person name="Lipzen A."/>
            <person name="Lutzoni F."/>
            <person name="Magnuson J."/>
            <person name="Mondo S."/>
            <person name="Nolan M."/>
            <person name="Ohm R."/>
            <person name="Pangilinan J."/>
            <person name="Park H.-J."/>
            <person name="Ramirez L."/>
            <person name="Alfaro M."/>
            <person name="Sun H."/>
            <person name="Tritt A."/>
            <person name="Yoshinaga Y."/>
            <person name="Zwiers L.-H."/>
            <person name="Turgeon B."/>
            <person name="Goodwin S."/>
            <person name="Spatafora J."/>
            <person name="Crous P."/>
            <person name="Grigoriev I."/>
        </authorList>
    </citation>
    <scope>NUCLEOTIDE SEQUENCE</scope>
    <source>
        <strain evidence="1">CBS 123094</strain>
    </source>
</reference>
<protein>
    <submittedName>
        <fullName evidence="1">Uncharacterized protein</fullName>
    </submittedName>
</protein>
<organism evidence="1 2">
    <name type="scientific">Amniculicola lignicola CBS 123094</name>
    <dbReference type="NCBI Taxonomy" id="1392246"/>
    <lineage>
        <taxon>Eukaryota</taxon>
        <taxon>Fungi</taxon>
        <taxon>Dikarya</taxon>
        <taxon>Ascomycota</taxon>
        <taxon>Pezizomycotina</taxon>
        <taxon>Dothideomycetes</taxon>
        <taxon>Pleosporomycetidae</taxon>
        <taxon>Pleosporales</taxon>
        <taxon>Amniculicolaceae</taxon>
        <taxon>Amniculicola</taxon>
    </lineage>
</organism>
<sequence>MGVVDSHVSGPKIVPSTVLTTSVPLLEYRRTIFYMNATEESETYDCYWTSETFIRFLLSRHPGKESLIETAGLLLFRTIIYYGSFPFRPKTQGSAGCNDLYHGEKKLNTQSKWGYTREGMLAVARTLPSSSSQATEGSIRREEICALLNLLQASKPTKASAGTNSDPDSIPIWRYICECVDGEWGSWIVDPGSNDVSHHSLEDLVHTLQHPEMQFEPVPWKSFSYLLQRTYSLSRRIRDYLRIAGARGTSSSSANSGSNQLIAVSAKSPQLAKR</sequence>